<dbReference type="OrthoDB" id="9834932at2"/>
<keyword evidence="3" id="KW-1185">Reference proteome</keyword>
<sequence length="101" mass="11040">MESNDINARFYEDLRHLIAQSAFTPDSPQDVIARYILAHGFAALSETQLQQFCTELLPMLEELGVEAPHQIEATLPKETAATSARTEDQAPSLLGDTGGKP</sequence>
<reference evidence="2 3" key="1">
    <citation type="submission" date="2019-04" db="EMBL/GenBank/DDBJ databases">
        <authorList>
            <person name="Li M."/>
        </authorList>
    </citation>
    <scope>NUCLEOTIDE SEQUENCE [LARGE SCALE GENOMIC DNA]</scope>
    <source>
        <strain evidence="2 3">LAM1902</strain>
    </source>
</reference>
<protein>
    <submittedName>
        <fullName evidence="2">Uncharacterized protein</fullName>
    </submittedName>
</protein>
<dbReference type="AlphaFoldDB" id="A0A5R9QL35"/>
<dbReference type="Proteomes" id="UP000306635">
    <property type="component" value="Unassembled WGS sequence"/>
</dbReference>
<accession>A0A5R9QL35</accession>
<evidence type="ECO:0000256" key="1">
    <source>
        <dbReference type="SAM" id="MobiDB-lite"/>
    </source>
</evidence>
<feature type="region of interest" description="Disordered" evidence="1">
    <location>
        <begin position="78"/>
        <end position="101"/>
    </location>
</feature>
<proteinExistence type="predicted"/>
<evidence type="ECO:0000313" key="3">
    <source>
        <dbReference type="Proteomes" id="UP000306635"/>
    </source>
</evidence>
<evidence type="ECO:0000313" key="2">
    <source>
        <dbReference type="EMBL" id="TLX70131.1"/>
    </source>
</evidence>
<organism evidence="2 3">
    <name type="scientific">Pseudomonas nicosulfuronedens</name>
    <dbReference type="NCBI Taxonomy" id="2571105"/>
    <lineage>
        <taxon>Bacteria</taxon>
        <taxon>Pseudomonadati</taxon>
        <taxon>Pseudomonadota</taxon>
        <taxon>Gammaproteobacteria</taxon>
        <taxon>Pseudomonadales</taxon>
        <taxon>Pseudomonadaceae</taxon>
        <taxon>Pseudomonas</taxon>
    </lineage>
</organism>
<gene>
    <name evidence="2" type="ORF">FAS41_28995</name>
</gene>
<dbReference type="RefSeq" id="WP_138526740.1">
    <property type="nucleotide sequence ID" value="NZ_SWDV01000058.1"/>
</dbReference>
<dbReference type="EMBL" id="SWDV01000058">
    <property type="protein sequence ID" value="TLX70131.1"/>
    <property type="molecule type" value="Genomic_DNA"/>
</dbReference>
<comment type="caution">
    <text evidence="2">The sequence shown here is derived from an EMBL/GenBank/DDBJ whole genome shotgun (WGS) entry which is preliminary data.</text>
</comment>
<name>A0A5R9QL35_9PSED</name>